<dbReference type="EMBL" id="LR797398">
    <property type="protein sequence ID" value="CAB4213589.1"/>
    <property type="molecule type" value="Genomic_DNA"/>
</dbReference>
<proteinExistence type="predicted"/>
<evidence type="ECO:0000313" key="5">
    <source>
        <dbReference type="EMBL" id="CAB4213589.1"/>
    </source>
</evidence>
<dbReference type="EMBL" id="LR796950">
    <property type="protein sequence ID" value="CAB4177267.1"/>
    <property type="molecule type" value="Genomic_DNA"/>
</dbReference>
<dbReference type="EMBL" id="LR797462">
    <property type="protein sequence ID" value="CAB4218453.1"/>
    <property type="molecule type" value="Genomic_DNA"/>
</dbReference>
<accession>A0A6J5Q3R0</accession>
<protein>
    <submittedName>
        <fullName evidence="3">Uncharacterized protein</fullName>
    </submittedName>
</protein>
<gene>
    <name evidence="3" type="ORF">UFOVP1001_5</name>
    <name evidence="4" type="ORF">UFOVP1338_5</name>
    <name evidence="5" type="ORF">UFOVP1447_66</name>
    <name evidence="6" type="ORF">UFOVP1599_62</name>
    <name evidence="1" type="ORF">UFOVP827_2</name>
    <name evidence="2" type="ORF">UFOVP916_47</name>
</gene>
<evidence type="ECO:0000313" key="2">
    <source>
        <dbReference type="EMBL" id="CAB4171476.1"/>
    </source>
</evidence>
<evidence type="ECO:0000313" key="3">
    <source>
        <dbReference type="EMBL" id="CAB4177267.1"/>
    </source>
</evidence>
<name>A0A6J5Q3R0_9CAUD</name>
<dbReference type="EMBL" id="LR796778">
    <property type="protein sequence ID" value="CAB4164999.1"/>
    <property type="molecule type" value="Genomic_DNA"/>
</dbReference>
<dbReference type="EMBL" id="LR796866">
    <property type="protein sequence ID" value="CAB4171476.1"/>
    <property type="molecule type" value="Genomic_DNA"/>
</dbReference>
<sequence>MAKVRDLVDIIEETVELMTFPMTILEVVGSNKKNIRFCDVLHSQEGFIITINGNPYKINGVGGTIWITINTDDVISVGDIAYLYKPKFTYGTPIEVANESIKIPAMVDGFPLVWLRLNFTEKINSWNNSTAREADIELYFLTLCKHDLLPYADLSIQGVQPMRSLAESFIDFIQSPTQMGNYNVNDINYEIERYEKLGIYIREKGQSKTLIGKNLTGVCLSINLKFWRGSKCLEC</sequence>
<dbReference type="EMBL" id="LR797284">
    <property type="protein sequence ID" value="CAB4198923.1"/>
    <property type="molecule type" value="Genomic_DNA"/>
</dbReference>
<evidence type="ECO:0000313" key="1">
    <source>
        <dbReference type="EMBL" id="CAB4164999.1"/>
    </source>
</evidence>
<organism evidence="3">
    <name type="scientific">uncultured Caudovirales phage</name>
    <dbReference type="NCBI Taxonomy" id="2100421"/>
    <lineage>
        <taxon>Viruses</taxon>
        <taxon>Duplodnaviria</taxon>
        <taxon>Heunggongvirae</taxon>
        <taxon>Uroviricota</taxon>
        <taxon>Caudoviricetes</taxon>
        <taxon>Peduoviridae</taxon>
        <taxon>Maltschvirus</taxon>
        <taxon>Maltschvirus maltsch</taxon>
    </lineage>
</organism>
<evidence type="ECO:0000313" key="6">
    <source>
        <dbReference type="EMBL" id="CAB4218453.1"/>
    </source>
</evidence>
<reference evidence="3" key="1">
    <citation type="submission" date="2020-05" db="EMBL/GenBank/DDBJ databases">
        <authorList>
            <person name="Chiriac C."/>
            <person name="Salcher M."/>
            <person name="Ghai R."/>
            <person name="Kavagutti S V."/>
        </authorList>
    </citation>
    <scope>NUCLEOTIDE SEQUENCE</scope>
</reference>
<evidence type="ECO:0000313" key="4">
    <source>
        <dbReference type="EMBL" id="CAB4198923.1"/>
    </source>
</evidence>